<organism evidence="1 2">
    <name type="scientific">Tanacetum coccineum</name>
    <dbReference type="NCBI Taxonomy" id="301880"/>
    <lineage>
        <taxon>Eukaryota</taxon>
        <taxon>Viridiplantae</taxon>
        <taxon>Streptophyta</taxon>
        <taxon>Embryophyta</taxon>
        <taxon>Tracheophyta</taxon>
        <taxon>Spermatophyta</taxon>
        <taxon>Magnoliopsida</taxon>
        <taxon>eudicotyledons</taxon>
        <taxon>Gunneridae</taxon>
        <taxon>Pentapetalae</taxon>
        <taxon>asterids</taxon>
        <taxon>campanulids</taxon>
        <taxon>Asterales</taxon>
        <taxon>Asteraceae</taxon>
        <taxon>Asteroideae</taxon>
        <taxon>Anthemideae</taxon>
        <taxon>Anthemidinae</taxon>
        <taxon>Tanacetum</taxon>
    </lineage>
</organism>
<evidence type="ECO:0000313" key="1">
    <source>
        <dbReference type="EMBL" id="GJT30478.1"/>
    </source>
</evidence>
<reference evidence="1" key="2">
    <citation type="submission" date="2022-01" db="EMBL/GenBank/DDBJ databases">
        <authorList>
            <person name="Yamashiro T."/>
            <person name="Shiraishi A."/>
            <person name="Satake H."/>
            <person name="Nakayama K."/>
        </authorList>
    </citation>
    <scope>NUCLEOTIDE SEQUENCE</scope>
</reference>
<reference evidence="1" key="1">
    <citation type="journal article" date="2022" name="Int. J. Mol. Sci.">
        <title>Draft Genome of Tanacetum Coccineum: Genomic Comparison of Closely Related Tanacetum-Family Plants.</title>
        <authorList>
            <person name="Yamashiro T."/>
            <person name="Shiraishi A."/>
            <person name="Nakayama K."/>
            <person name="Satake H."/>
        </authorList>
    </citation>
    <scope>NUCLEOTIDE SEQUENCE</scope>
</reference>
<keyword evidence="2" id="KW-1185">Reference proteome</keyword>
<dbReference type="EMBL" id="BQNB010014628">
    <property type="protein sequence ID" value="GJT30478.1"/>
    <property type="molecule type" value="Genomic_DNA"/>
</dbReference>
<dbReference type="Proteomes" id="UP001151760">
    <property type="component" value="Unassembled WGS sequence"/>
</dbReference>
<accession>A0ABQ5CWZ5</accession>
<comment type="caution">
    <text evidence="1">The sequence shown here is derived from an EMBL/GenBank/DDBJ whole genome shotgun (WGS) entry which is preliminary data.</text>
</comment>
<protein>
    <submittedName>
        <fullName evidence="1">Uncharacterized protein</fullName>
    </submittedName>
</protein>
<sequence>MPLRIETNSDTLLDIGDYREEWNINVLPFEEPLHIPVSYQVVEDVVDSTTTYHPTNSQEPIFPPIMDTKSQDSEDFFVFSKEDEECLDSLEELLSYVENDVEVTHIDLNPPQSPQVVINQVGEDNLFLKNEKEQENVSLVEEEHHVVKRCHETSLSTLTHINVTQVHRKARVVVSELRHSLFN</sequence>
<evidence type="ECO:0000313" key="2">
    <source>
        <dbReference type="Proteomes" id="UP001151760"/>
    </source>
</evidence>
<proteinExistence type="predicted"/>
<gene>
    <name evidence="1" type="ORF">Tco_0910753</name>
</gene>
<name>A0ABQ5CWZ5_9ASTR</name>